<keyword evidence="3" id="KW-0732">Signal</keyword>
<dbReference type="PANTHER" id="PTHR30632:SF0">
    <property type="entry name" value="SULFATE-BINDING PROTEIN"/>
    <property type="match status" value="1"/>
</dbReference>
<feature type="binding site" evidence="4">
    <location>
        <position position="51"/>
    </location>
    <ligand>
        <name>molybdate</name>
        <dbReference type="ChEBI" id="CHEBI:36264"/>
    </ligand>
</feature>
<feature type="binding site" evidence="4">
    <location>
        <position position="159"/>
    </location>
    <ligand>
        <name>molybdate</name>
        <dbReference type="ChEBI" id="CHEBI:36264"/>
    </ligand>
</feature>
<protein>
    <submittedName>
        <fullName evidence="5">Solute-binding protein</fullName>
    </submittedName>
</protein>
<evidence type="ECO:0000256" key="3">
    <source>
        <dbReference type="ARBA" id="ARBA00022729"/>
    </source>
</evidence>
<dbReference type="PANTHER" id="PTHR30632">
    <property type="entry name" value="MOLYBDATE-BINDING PERIPLASMIC PROTEIN"/>
    <property type="match status" value="1"/>
</dbReference>
<evidence type="ECO:0000256" key="1">
    <source>
        <dbReference type="ARBA" id="ARBA00009175"/>
    </source>
</evidence>
<keyword evidence="2 4" id="KW-0479">Metal-binding</keyword>
<evidence type="ECO:0000256" key="2">
    <source>
        <dbReference type="ARBA" id="ARBA00022723"/>
    </source>
</evidence>
<dbReference type="Proteomes" id="UP000463470">
    <property type="component" value="Unassembled WGS sequence"/>
</dbReference>
<dbReference type="PIRSF" id="PIRSF004846">
    <property type="entry name" value="ModA"/>
    <property type="match status" value="1"/>
</dbReference>
<keyword evidence="4" id="KW-0500">Molybdenum</keyword>
<sequence length="242" mass="25641">MQSPPAETKPAPSGQPLFAYVGAGLKEPVTGLAALYEAQTGIKVELTFNNSGALLSQAETAKKGDIYMPGGKPFVETAQKKGIIEKVVGPVAYHVPAIITPKGNPAGIKDVRDLARPGLKLVLPDKEATAIGKNAFKTFAQLGISAAVEKNILASVETMPKVPAMIAMGQGDAGIAEYSSIAHDQDRLEVIEIDPAVNVIDEIPCASLTFSNQKERAQDFLEFVQKEGPGVFKKFGFKVPQP</sequence>
<dbReference type="GO" id="GO:0015689">
    <property type="term" value="P:molybdate ion transport"/>
    <property type="evidence" value="ECO:0007669"/>
    <property type="project" value="InterPro"/>
</dbReference>
<evidence type="ECO:0000313" key="6">
    <source>
        <dbReference type="Proteomes" id="UP000463470"/>
    </source>
</evidence>
<organism evidence="5 6">
    <name type="scientific">Heliomicrobium undosum</name>
    <dbReference type="NCBI Taxonomy" id="121734"/>
    <lineage>
        <taxon>Bacteria</taxon>
        <taxon>Bacillati</taxon>
        <taxon>Bacillota</taxon>
        <taxon>Clostridia</taxon>
        <taxon>Eubacteriales</taxon>
        <taxon>Heliobacteriaceae</taxon>
        <taxon>Heliomicrobium</taxon>
    </lineage>
</organism>
<dbReference type="EMBL" id="WXEY01000007">
    <property type="protein sequence ID" value="MZP29811.1"/>
    <property type="molecule type" value="Genomic_DNA"/>
</dbReference>
<evidence type="ECO:0000313" key="5">
    <source>
        <dbReference type="EMBL" id="MZP29811.1"/>
    </source>
</evidence>
<reference evidence="5 6" key="1">
    <citation type="submission" date="2020-01" db="EMBL/GenBank/DDBJ databases">
        <title>Whole-genome sequence of Heliobacterium undosum DSM 13378.</title>
        <authorList>
            <person name="Kyndt J.A."/>
            <person name="Meyer T.E."/>
        </authorList>
    </citation>
    <scope>NUCLEOTIDE SEQUENCE [LARGE SCALE GENOMIC DNA]</scope>
    <source>
        <strain evidence="5 6">DSM 13378</strain>
    </source>
</reference>
<dbReference type="Pfam" id="PF13531">
    <property type="entry name" value="SBP_bac_11"/>
    <property type="match status" value="1"/>
</dbReference>
<dbReference type="AlphaFoldDB" id="A0A845LA77"/>
<dbReference type="InterPro" id="IPR005950">
    <property type="entry name" value="ModA"/>
</dbReference>
<dbReference type="InterPro" id="IPR050682">
    <property type="entry name" value="ModA/WtpA"/>
</dbReference>
<gene>
    <name evidence="5" type="ORF">GTO91_08840</name>
</gene>
<name>A0A845LA77_9FIRM</name>
<evidence type="ECO:0000256" key="4">
    <source>
        <dbReference type="PIRSR" id="PIRSR004846-1"/>
    </source>
</evidence>
<dbReference type="SUPFAM" id="SSF53850">
    <property type="entry name" value="Periplasmic binding protein-like II"/>
    <property type="match status" value="1"/>
</dbReference>
<accession>A0A845LA77</accession>
<proteinExistence type="inferred from homology"/>
<comment type="caution">
    <text evidence="5">The sequence shown here is derived from an EMBL/GenBank/DDBJ whole genome shotgun (WGS) entry which is preliminary data.</text>
</comment>
<comment type="similarity">
    <text evidence="1">Belongs to the bacterial solute-binding protein ModA family.</text>
</comment>
<dbReference type="OrthoDB" id="9786399at2"/>
<dbReference type="GO" id="GO:0046872">
    <property type="term" value="F:metal ion binding"/>
    <property type="evidence" value="ECO:0007669"/>
    <property type="project" value="UniProtKB-KW"/>
</dbReference>
<dbReference type="Gene3D" id="3.40.190.10">
    <property type="entry name" value="Periplasmic binding protein-like II"/>
    <property type="match status" value="2"/>
</dbReference>
<keyword evidence="6" id="KW-1185">Reference proteome</keyword>
<dbReference type="GO" id="GO:0030973">
    <property type="term" value="F:molybdate ion binding"/>
    <property type="evidence" value="ECO:0007669"/>
    <property type="project" value="TreeGrafter"/>
</dbReference>